<proteinExistence type="predicted"/>
<name>A0A1Y3ET73_9BILA</name>
<comment type="caution">
    <text evidence="1">The sequence shown here is derived from an EMBL/GenBank/DDBJ whole genome shotgun (WGS) entry which is preliminary data.</text>
</comment>
<accession>A0A1Y3ET73</accession>
<organism evidence="1 2">
    <name type="scientific">Trichinella nativa</name>
    <dbReference type="NCBI Taxonomy" id="6335"/>
    <lineage>
        <taxon>Eukaryota</taxon>
        <taxon>Metazoa</taxon>
        <taxon>Ecdysozoa</taxon>
        <taxon>Nematoda</taxon>
        <taxon>Enoplea</taxon>
        <taxon>Dorylaimia</taxon>
        <taxon>Trichinellida</taxon>
        <taxon>Trichinellidae</taxon>
        <taxon>Trichinella</taxon>
    </lineage>
</organism>
<evidence type="ECO:0000313" key="2">
    <source>
        <dbReference type="Proteomes" id="UP000243006"/>
    </source>
</evidence>
<sequence length="48" mass="5513">MVHGEKKSSIRNFHLLKVQIFHCLLSASEQDTEYSLITKRSFSTSIDS</sequence>
<dbReference type="AlphaFoldDB" id="A0A1Y3ET73"/>
<reference evidence="1 2" key="1">
    <citation type="submission" date="2015-04" db="EMBL/GenBank/DDBJ databases">
        <title>Draft genome of the roundworm Trichinella nativa.</title>
        <authorList>
            <person name="Mitreva M."/>
        </authorList>
    </citation>
    <scope>NUCLEOTIDE SEQUENCE [LARGE SCALE GENOMIC DNA]</scope>
    <source>
        <strain evidence="1 2">ISS45</strain>
    </source>
</reference>
<dbReference type="EMBL" id="LVZM01005538">
    <property type="protein sequence ID" value="OUC46947.1"/>
    <property type="molecule type" value="Genomic_DNA"/>
</dbReference>
<dbReference type="Proteomes" id="UP000243006">
    <property type="component" value="Unassembled WGS sequence"/>
</dbReference>
<evidence type="ECO:0000313" key="1">
    <source>
        <dbReference type="EMBL" id="OUC46947.1"/>
    </source>
</evidence>
<gene>
    <name evidence="1" type="ORF">D917_07308</name>
</gene>
<protein>
    <submittedName>
        <fullName evidence="1">Uncharacterized protein</fullName>
    </submittedName>
</protein>